<dbReference type="InterPro" id="IPR036574">
    <property type="entry name" value="Scorpion_toxin-like_sf"/>
</dbReference>
<dbReference type="EMBL" id="SWLB01000019">
    <property type="protein sequence ID" value="KAF3325740.1"/>
    <property type="molecule type" value="Genomic_DNA"/>
</dbReference>
<evidence type="ECO:0000313" key="2">
    <source>
        <dbReference type="EMBL" id="KAF3325740.1"/>
    </source>
</evidence>
<dbReference type="AlphaFoldDB" id="A0A833VGX5"/>
<gene>
    <name evidence="2" type="ORF">FCM35_KLT08820</name>
</gene>
<dbReference type="Pfam" id="PF00304">
    <property type="entry name" value="Gamma-thionin"/>
    <property type="match status" value="1"/>
</dbReference>
<comment type="caution">
    <text evidence="2">The sequence shown here is derived from an EMBL/GenBank/DDBJ whole genome shotgun (WGS) entry which is preliminary data.</text>
</comment>
<dbReference type="CDD" id="cd00107">
    <property type="entry name" value="Knot1"/>
    <property type="match status" value="1"/>
</dbReference>
<keyword evidence="3" id="KW-1185">Reference proteome</keyword>
<dbReference type="SMART" id="SM00505">
    <property type="entry name" value="Knot1"/>
    <property type="match status" value="1"/>
</dbReference>
<dbReference type="InterPro" id="IPR008176">
    <property type="entry name" value="Defensin_plant"/>
</dbReference>
<dbReference type="Gene3D" id="3.30.30.10">
    <property type="entry name" value="Knottin, scorpion toxin-like"/>
    <property type="match status" value="1"/>
</dbReference>
<sequence>MSTYTCDVPLVSWHRLCLIADTLNNLKMTQPQNDEFNDLEDACPGVEARMCQRASSGFKGLCFVDANCAQVCMSEGWGGGNCHGIRRRCMCYKPC</sequence>
<dbReference type="SUPFAM" id="SSF57095">
    <property type="entry name" value="Scorpion toxin-like"/>
    <property type="match status" value="1"/>
</dbReference>
<feature type="domain" description="Knottins-like" evidence="1">
    <location>
        <begin position="50"/>
        <end position="95"/>
    </location>
</feature>
<reference evidence="2" key="1">
    <citation type="submission" date="2020-01" db="EMBL/GenBank/DDBJ databases">
        <title>Genome sequence of Kobresia littledalei, the first chromosome-level genome in the family Cyperaceae.</title>
        <authorList>
            <person name="Qu G."/>
        </authorList>
    </citation>
    <scope>NUCLEOTIDE SEQUENCE</scope>
    <source>
        <strain evidence="2">C.B.Clarke</strain>
        <tissue evidence="2">Leaf</tissue>
    </source>
</reference>
<dbReference type="PROSITE" id="PS00940">
    <property type="entry name" value="GAMMA_THIONIN"/>
    <property type="match status" value="1"/>
</dbReference>
<dbReference type="GO" id="GO:0006952">
    <property type="term" value="P:defense response"/>
    <property type="evidence" value="ECO:0007669"/>
    <property type="project" value="InterPro"/>
</dbReference>
<proteinExistence type="predicted"/>
<organism evidence="2 3">
    <name type="scientific">Carex littledalei</name>
    <dbReference type="NCBI Taxonomy" id="544730"/>
    <lineage>
        <taxon>Eukaryota</taxon>
        <taxon>Viridiplantae</taxon>
        <taxon>Streptophyta</taxon>
        <taxon>Embryophyta</taxon>
        <taxon>Tracheophyta</taxon>
        <taxon>Spermatophyta</taxon>
        <taxon>Magnoliopsida</taxon>
        <taxon>Liliopsida</taxon>
        <taxon>Poales</taxon>
        <taxon>Cyperaceae</taxon>
        <taxon>Cyperoideae</taxon>
        <taxon>Cariceae</taxon>
        <taxon>Carex</taxon>
        <taxon>Carex subgen. Euthyceras</taxon>
    </lineage>
</organism>
<evidence type="ECO:0000259" key="1">
    <source>
        <dbReference type="SMART" id="SM00505"/>
    </source>
</evidence>
<dbReference type="Proteomes" id="UP000623129">
    <property type="component" value="Unassembled WGS sequence"/>
</dbReference>
<accession>A0A833VGX5</accession>
<evidence type="ECO:0000313" key="3">
    <source>
        <dbReference type="Proteomes" id="UP000623129"/>
    </source>
</evidence>
<name>A0A833VGX5_9POAL</name>
<protein>
    <submittedName>
        <fullName evidence="2">Defensin-like protein 21</fullName>
    </submittedName>
</protein>
<dbReference type="OrthoDB" id="683455at2759"/>
<dbReference type="InterPro" id="IPR003614">
    <property type="entry name" value="Knottins"/>
</dbReference>
<dbReference type="PRINTS" id="PR00288">
    <property type="entry name" value="PUROTHIONIN"/>
</dbReference>